<dbReference type="SUPFAM" id="SSF116842">
    <property type="entry name" value="XseB-like"/>
    <property type="match status" value="1"/>
</dbReference>
<accession>A0A4R2S163</accession>
<dbReference type="GO" id="GO:0006308">
    <property type="term" value="P:DNA catabolic process"/>
    <property type="evidence" value="ECO:0007669"/>
    <property type="project" value="UniProtKB-UniRule"/>
</dbReference>
<comment type="subcellular location">
    <subcellularLocation>
        <location evidence="6">Cytoplasm</location>
    </subcellularLocation>
</comment>
<evidence type="ECO:0000313" key="7">
    <source>
        <dbReference type="EMBL" id="TCP69745.1"/>
    </source>
</evidence>
<dbReference type="GO" id="GO:0009318">
    <property type="term" value="C:exodeoxyribonuclease VII complex"/>
    <property type="evidence" value="ECO:0007669"/>
    <property type="project" value="UniProtKB-UniRule"/>
</dbReference>
<evidence type="ECO:0000256" key="3">
    <source>
        <dbReference type="ARBA" id="ARBA00022722"/>
    </source>
</evidence>
<keyword evidence="3 6" id="KW-0540">Nuclease</keyword>
<dbReference type="Pfam" id="PF02609">
    <property type="entry name" value="Exonuc_VII_S"/>
    <property type="match status" value="1"/>
</dbReference>
<evidence type="ECO:0000313" key="8">
    <source>
        <dbReference type="Proteomes" id="UP000294746"/>
    </source>
</evidence>
<proteinExistence type="inferred from homology"/>
<evidence type="ECO:0000256" key="5">
    <source>
        <dbReference type="ARBA" id="ARBA00022839"/>
    </source>
</evidence>
<keyword evidence="8" id="KW-1185">Reference proteome</keyword>
<dbReference type="GO" id="GO:0008855">
    <property type="term" value="F:exodeoxyribonuclease VII activity"/>
    <property type="evidence" value="ECO:0007669"/>
    <property type="project" value="UniProtKB-UniRule"/>
</dbReference>
<dbReference type="NCBIfam" id="TIGR01280">
    <property type="entry name" value="xseB"/>
    <property type="match status" value="1"/>
</dbReference>
<organism evidence="7 8">
    <name type="scientific">Baia soyae</name>
    <dbReference type="NCBI Taxonomy" id="1544746"/>
    <lineage>
        <taxon>Bacteria</taxon>
        <taxon>Bacillati</taxon>
        <taxon>Bacillota</taxon>
        <taxon>Bacilli</taxon>
        <taxon>Bacillales</taxon>
        <taxon>Thermoactinomycetaceae</taxon>
        <taxon>Baia</taxon>
    </lineage>
</organism>
<keyword evidence="2 6" id="KW-0963">Cytoplasm</keyword>
<dbReference type="HAMAP" id="MF_00337">
    <property type="entry name" value="Exonuc_7_S"/>
    <property type="match status" value="1"/>
</dbReference>
<dbReference type="OrthoDB" id="9798666at2"/>
<evidence type="ECO:0000256" key="4">
    <source>
        <dbReference type="ARBA" id="ARBA00022801"/>
    </source>
</evidence>
<comment type="catalytic activity">
    <reaction evidence="6">
        <text>Exonucleolytic cleavage in either 5'- to 3'- or 3'- to 5'-direction to yield nucleoside 5'-phosphates.</text>
        <dbReference type="EC" id="3.1.11.6"/>
    </reaction>
</comment>
<dbReference type="Gene3D" id="1.10.287.1040">
    <property type="entry name" value="Exonuclease VII, small subunit"/>
    <property type="match status" value="1"/>
</dbReference>
<sequence>MSNNQSVQPSEPTSFEEAMERLEAVVKQLEQGEVPLDQAICLFAEGNQLAFFCRGKLDWAEQQVEMLVQENGEWKKKPFQNEEEL</sequence>
<comment type="function">
    <text evidence="6">Bidirectionally degrades single-stranded DNA into large acid-insoluble oligonucleotides, which are then degraded further into small acid-soluble oligonucleotides.</text>
</comment>
<name>A0A4R2S163_9BACL</name>
<dbReference type="EMBL" id="SLXV01000006">
    <property type="protein sequence ID" value="TCP69745.1"/>
    <property type="molecule type" value="Genomic_DNA"/>
</dbReference>
<dbReference type="Proteomes" id="UP000294746">
    <property type="component" value="Unassembled WGS sequence"/>
</dbReference>
<dbReference type="AlphaFoldDB" id="A0A4R2S163"/>
<evidence type="ECO:0000256" key="1">
    <source>
        <dbReference type="ARBA" id="ARBA00009998"/>
    </source>
</evidence>
<protein>
    <recommendedName>
        <fullName evidence="6">Exodeoxyribonuclease 7 small subunit</fullName>
        <ecNumber evidence="6">3.1.11.6</ecNumber>
    </recommendedName>
    <alternativeName>
        <fullName evidence="6">Exodeoxyribonuclease VII small subunit</fullName>
        <shortName evidence="6">Exonuclease VII small subunit</shortName>
    </alternativeName>
</protein>
<reference evidence="7 8" key="1">
    <citation type="submission" date="2019-03" db="EMBL/GenBank/DDBJ databases">
        <title>Genomic Encyclopedia of Type Strains, Phase IV (KMG-IV): sequencing the most valuable type-strain genomes for metagenomic binning, comparative biology and taxonomic classification.</title>
        <authorList>
            <person name="Goeker M."/>
        </authorList>
    </citation>
    <scope>NUCLEOTIDE SEQUENCE [LARGE SCALE GENOMIC DNA]</scope>
    <source>
        <strain evidence="7 8">DSM 46831</strain>
    </source>
</reference>
<dbReference type="PIRSF" id="PIRSF006488">
    <property type="entry name" value="Exonuc_VII_S"/>
    <property type="match status" value="1"/>
</dbReference>
<evidence type="ECO:0000256" key="2">
    <source>
        <dbReference type="ARBA" id="ARBA00022490"/>
    </source>
</evidence>
<evidence type="ECO:0000256" key="6">
    <source>
        <dbReference type="HAMAP-Rule" id="MF_00337"/>
    </source>
</evidence>
<comment type="subunit">
    <text evidence="6">Heterooligomer composed of large and small subunits.</text>
</comment>
<dbReference type="PANTHER" id="PTHR34137">
    <property type="entry name" value="EXODEOXYRIBONUCLEASE 7 SMALL SUBUNIT"/>
    <property type="match status" value="1"/>
</dbReference>
<dbReference type="InterPro" id="IPR003761">
    <property type="entry name" value="Exonuc_VII_S"/>
</dbReference>
<dbReference type="RefSeq" id="WP_131848084.1">
    <property type="nucleotide sequence ID" value="NZ_SLXV01000006.1"/>
</dbReference>
<dbReference type="EC" id="3.1.11.6" evidence="6"/>
<comment type="caution">
    <text evidence="7">The sequence shown here is derived from an EMBL/GenBank/DDBJ whole genome shotgun (WGS) entry which is preliminary data.</text>
</comment>
<dbReference type="InterPro" id="IPR037004">
    <property type="entry name" value="Exonuc_VII_ssu_sf"/>
</dbReference>
<gene>
    <name evidence="6" type="primary">xseB</name>
    <name evidence="7" type="ORF">EDD57_10661</name>
</gene>
<comment type="similarity">
    <text evidence="1 6">Belongs to the XseB family.</text>
</comment>
<dbReference type="PANTHER" id="PTHR34137:SF1">
    <property type="entry name" value="EXODEOXYRIBONUCLEASE 7 SMALL SUBUNIT"/>
    <property type="match status" value="1"/>
</dbReference>
<keyword evidence="5 6" id="KW-0269">Exonuclease</keyword>
<keyword evidence="4 6" id="KW-0378">Hydrolase</keyword>
<dbReference type="GO" id="GO:0005829">
    <property type="term" value="C:cytosol"/>
    <property type="evidence" value="ECO:0007669"/>
    <property type="project" value="TreeGrafter"/>
</dbReference>